<dbReference type="AlphaFoldDB" id="A0A0J9X828"/>
<dbReference type="PANTHER" id="PTHR12718:SF2">
    <property type="entry name" value="SPLICEOSOME-ASSOCIATED PROTEIN CWC15 HOMOLOG"/>
    <property type="match status" value="1"/>
</dbReference>
<feature type="compositionally biased region" description="Acidic residues" evidence="6">
    <location>
        <begin position="168"/>
        <end position="180"/>
    </location>
</feature>
<sequence>MTTAHRPTFESAKGKNSQNSGTILHTRSLPAHTKLKYRQRGQGGLAGLLDQDAAENSGSLTESNEEKRAHLRAQLLQREENHNEKRLTGKRRLSSPGHDNEGGENGEETDQLPQKRARLEDLVNAIDADDDSSSSEDETNHGSNGNRPNHPADSADAAASDSNSESGSESESESDDEDELQRELEKIRQERAEQKAREEARERERELEAREKEIAFGNPLLNKPNAASSAGHSSSRRKWNDDVVFKNQAKGVDDKKDNGFINDTIRSDFHRKFMNKYIK</sequence>
<dbReference type="Proteomes" id="UP000242525">
    <property type="component" value="Unassembled WGS sequence"/>
</dbReference>
<comment type="similarity">
    <text evidence="2">Belongs to the CWC15 family.</text>
</comment>
<feature type="region of interest" description="Disordered" evidence="6">
    <location>
        <begin position="1"/>
        <end position="243"/>
    </location>
</feature>
<feature type="compositionally biased region" description="Acidic residues" evidence="6">
    <location>
        <begin position="127"/>
        <end position="137"/>
    </location>
</feature>
<keyword evidence="5" id="KW-0508">mRNA splicing</keyword>
<keyword evidence="4" id="KW-0507">mRNA processing</keyword>
<evidence type="ECO:0000256" key="2">
    <source>
        <dbReference type="ARBA" id="ARBA00006644"/>
    </source>
</evidence>
<dbReference type="PANTHER" id="PTHR12718">
    <property type="entry name" value="CELL CYCLE CONTROL PROTEIN CWF15"/>
    <property type="match status" value="1"/>
</dbReference>
<feature type="compositionally biased region" description="Low complexity" evidence="6">
    <location>
        <begin position="152"/>
        <end position="167"/>
    </location>
</feature>
<keyword evidence="8" id="KW-1185">Reference proteome</keyword>
<dbReference type="STRING" id="1173061.A0A0J9X828"/>
<accession>A0A0J9X828</accession>
<dbReference type="GO" id="GO:0045292">
    <property type="term" value="P:mRNA cis splicing, via spliceosome"/>
    <property type="evidence" value="ECO:0007669"/>
    <property type="project" value="TreeGrafter"/>
</dbReference>
<dbReference type="Pfam" id="PF04889">
    <property type="entry name" value="Cwf_Cwc_15"/>
    <property type="match status" value="1"/>
</dbReference>
<evidence type="ECO:0000256" key="1">
    <source>
        <dbReference type="ARBA" id="ARBA00003777"/>
    </source>
</evidence>
<reference evidence="7" key="1">
    <citation type="submission" date="2014-03" db="EMBL/GenBank/DDBJ databases">
        <authorList>
            <person name="Casaregola S."/>
        </authorList>
    </citation>
    <scope>NUCLEOTIDE SEQUENCE [LARGE SCALE GENOMIC DNA]</scope>
    <source>
        <strain evidence="7">CLIB 918</strain>
    </source>
</reference>
<evidence type="ECO:0000256" key="6">
    <source>
        <dbReference type="SAM" id="MobiDB-lite"/>
    </source>
</evidence>
<dbReference type="InterPro" id="IPR006973">
    <property type="entry name" value="Cwf_Cwc_15"/>
</dbReference>
<organism evidence="7 8">
    <name type="scientific">Geotrichum candidum</name>
    <name type="common">Oospora lactis</name>
    <name type="synonym">Dipodascus geotrichum</name>
    <dbReference type="NCBI Taxonomy" id="1173061"/>
    <lineage>
        <taxon>Eukaryota</taxon>
        <taxon>Fungi</taxon>
        <taxon>Dikarya</taxon>
        <taxon>Ascomycota</taxon>
        <taxon>Saccharomycotina</taxon>
        <taxon>Dipodascomycetes</taxon>
        <taxon>Dipodascales</taxon>
        <taxon>Dipodascaceae</taxon>
        <taxon>Geotrichum</taxon>
    </lineage>
</organism>
<comment type="function">
    <text evidence="1">Involved in pre-mRNA splicing.</text>
</comment>
<evidence type="ECO:0000256" key="4">
    <source>
        <dbReference type="ARBA" id="ARBA00022664"/>
    </source>
</evidence>
<feature type="compositionally biased region" description="Basic and acidic residues" evidence="6">
    <location>
        <begin position="77"/>
        <end position="87"/>
    </location>
</feature>
<evidence type="ECO:0000256" key="5">
    <source>
        <dbReference type="ARBA" id="ARBA00023187"/>
    </source>
</evidence>
<comment type="caution">
    <text evidence="7">The sequence shown here is derived from an EMBL/GenBank/DDBJ whole genome shotgun (WGS) entry which is preliminary data.</text>
</comment>
<dbReference type="EMBL" id="CCBN010000004">
    <property type="protein sequence ID" value="CDO52956.1"/>
    <property type="molecule type" value="Genomic_DNA"/>
</dbReference>
<dbReference type="GO" id="GO:0071013">
    <property type="term" value="C:catalytic step 2 spliceosome"/>
    <property type="evidence" value="ECO:0007669"/>
    <property type="project" value="TreeGrafter"/>
</dbReference>
<feature type="compositionally biased region" description="Basic and acidic residues" evidence="6">
    <location>
        <begin position="181"/>
        <end position="214"/>
    </location>
</feature>
<evidence type="ECO:0000313" key="7">
    <source>
        <dbReference type="EMBL" id="CDO52956.1"/>
    </source>
</evidence>
<dbReference type="OrthoDB" id="30179at2759"/>
<dbReference type="GO" id="GO:0003723">
    <property type="term" value="F:RNA binding"/>
    <property type="evidence" value="ECO:0007669"/>
    <property type="project" value="TreeGrafter"/>
</dbReference>
<gene>
    <name evidence="7" type="ORF">BN980_GECA04s02056g</name>
</gene>
<name>A0A0J9X828_GEOCN</name>
<evidence type="ECO:0000313" key="8">
    <source>
        <dbReference type="Proteomes" id="UP000242525"/>
    </source>
</evidence>
<proteinExistence type="inferred from homology"/>
<feature type="compositionally biased region" description="Polar residues" evidence="6">
    <location>
        <begin position="14"/>
        <end position="25"/>
    </location>
</feature>
<evidence type="ECO:0000256" key="3">
    <source>
        <dbReference type="ARBA" id="ARBA00020693"/>
    </source>
</evidence>
<protein>
    <recommendedName>
        <fullName evidence="3">Pre-mRNA-splicing factor CWC15</fullName>
    </recommendedName>
</protein>